<dbReference type="PROSITE" id="PS50001">
    <property type="entry name" value="SH2"/>
    <property type="match status" value="2"/>
</dbReference>
<dbReference type="Pfam" id="PF07714">
    <property type="entry name" value="PK_Tyr_Ser-Thr"/>
    <property type="match status" value="1"/>
</dbReference>
<dbReference type="InterPro" id="IPR002110">
    <property type="entry name" value="Ankyrin_rpt"/>
</dbReference>
<keyword evidence="5 10" id="KW-0067">ATP-binding</keyword>
<proteinExistence type="inferred from homology"/>
<feature type="repeat" description="ANK" evidence="8">
    <location>
        <begin position="192"/>
        <end position="216"/>
    </location>
</feature>
<evidence type="ECO:0000313" key="15">
    <source>
        <dbReference type="EMBL" id="CAH0383280.1"/>
    </source>
</evidence>
<evidence type="ECO:0000256" key="3">
    <source>
        <dbReference type="ARBA" id="ARBA00022741"/>
    </source>
</evidence>
<keyword evidence="2 11" id="KW-0808">Transferase</keyword>
<dbReference type="PANTHER" id="PTHR24418">
    <property type="entry name" value="TYROSINE-PROTEIN KINASE"/>
    <property type="match status" value="1"/>
</dbReference>
<reference evidence="15" key="1">
    <citation type="submission" date="2021-12" db="EMBL/GenBank/DDBJ databases">
        <authorList>
            <person name="King R."/>
        </authorList>
    </citation>
    <scope>NUCLEOTIDE SEQUENCE</scope>
</reference>
<evidence type="ECO:0000256" key="10">
    <source>
        <dbReference type="PROSITE-ProRule" id="PRU10141"/>
    </source>
</evidence>
<evidence type="ECO:0000259" key="14">
    <source>
        <dbReference type="PROSITE" id="PS50011"/>
    </source>
</evidence>
<dbReference type="AlphaFoldDB" id="A0A9P0EXH3"/>
<dbReference type="InterPro" id="IPR008266">
    <property type="entry name" value="Tyr_kinase_AS"/>
</dbReference>
<dbReference type="KEGG" id="btab:109042287"/>
<comment type="catalytic activity">
    <reaction evidence="7 11">
        <text>L-tyrosyl-[protein] + ATP = O-phospho-L-tyrosyl-[protein] + ADP + H(+)</text>
        <dbReference type="Rhea" id="RHEA:10596"/>
        <dbReference type="Rhea" id="RHEA-COMP:10136"/>
        <dbReference type="Rhea" id="RHEA-COMP:20101"/>
        <dbReference type="ChEBI" id="CHEBI:15378"/>
        <dbReference type="ChEBI" id="CHEBI:30616"/>
        <dbReference type="ChEBI" id="CHEBI:46858"/>
        <dbReference type="ChEBI" id="CHEBI:61978"/>
        <dbReference type="ChEBI" id="CHEBI:456216"/>
        <dbReference type="EC" id="2.7.10.2"/>
    </reaction>
</comment>
<dbReference type="Gene3D" id="3.30.200.20">
    <property type="entry name" value="Phosphorylase Kinase, domain 1"/>
    <property type="match status" value="1"/>
</dbReference>
<dbReference type="InterPro" id="IPR036770">
    <property type="entry name" value="Ankyrin_rpt-contain_sf"/>
</dbReference>
<keyword evidence="8" id="KW-0040">ANK repeat</keyword>
<dbReference type="Pfam" id="PF12796">
    <property type="entry name" value="Ank_2"/>
    <property type="match status" value="1"/>
</dbReference>
<dbReference type="PROSITE" id="PS50011">
    <property type="entry name" value="PROTEIN_KINASE_DOM"/>
    <property type="match status" value="1"/>
</dbReference>
<keyword evidence="3 10" id="KW-0547">Nucleotide-binding</keyword>
<evidence type="ECO:0000256" key="11">
    <source>
        <dbReference type="RuleBase" id="RU362096"/>
    </source>
</evidence>
<dbReference type="Gene3D" id="1.10.510.10">
    <property type="entry name" value="Transferase(Phosphotransferase) domain 1"/>
    <property type="match status" value="1"/>
</dbReference>
<evidence type="ECO:0000313" key="16">
    <source>
        <dbReference type="Proteomes" id="UP001152759"/>
    </source>
</evidence>
<feature type="region of interest" description="Disordered" evidence="12">
    <location>
        <begin position="384"/>
        <end position="451"/>
    </location>
</feature>
<feature type="compositionally biased region" description="Low complexity" evidence="12">
    <location>
        <begin position="430"/>
        <end position="447"/>
    </location>
</feature>
<dbReference type="InterPro" id="IPR000719">
    <property type="entry name" value="Prot_kinase_dom"/>
</dbReference>
<feature type="repeat" description="ANK" evidence="8">
    <location>
        <begin position="152"/>
        <end position="191"/>
    </location>
</feature>
<keyword evidence="9" id="KW-0727">SH2 domain</keyword>
<evidence type="ECO:0000259" key="13">
    <source>
        <dbReference type="PROSITE" id="PS50001"/>
    </source>
</evidence>
<keyword evidence="16" id="KW-1185">Reference proteome</keyword>
<keyword evidence="6 11" id="KW-0829">Tyrosine-protein kinase</keyword>
<dbReference type="GO" id="GO:0007165">
    <property type="term" value="P:signal transduction"/>
    <property type="evidence" value="ECO:0007669"/>
    <property type="project" value="UniProtKB-ARBA"/>
</dbReference>
<dbReference type="PROSITE" id="PS50297">
    <property type="entry name" value="ANK_REP_REGION"/>
    <property type="match status" value="1"/>
</dbReference>
<dbReference type="InterPro" id="IPR020635">
    <property type="entry name" value="Tyr_kinase_cat_dom"/>
</dbReference>
<sequence length="754" mass="85786">MSDERKKSINYYHGKLSRDEAESILKNHENAENGLFLIRLSSTEVDYVLSVLRDNNVIHYQIFRHGEDAFFSVEEQTVIHGLETLVEYYQGDGANGSVCQLRSFVEKDPLPHDTRRHGITNLLHRATKEGNTVIVSELLKSRTRNLDAKDETGQTAVHLASRVSKDENRIEKDEILEMLLIAGASANCRDIDGYTPLHYACQNNLPSTVRILVEVGGANLQLRHPETAWVPLHEAASRGFVDVALVLLSLGAPTRPRTIDNLTPALLARANKHFKCEDLLAQHRNPEPKNSRANWFHGTLERNEALPIFEQNGFIDGMYLVRFSVKSNNHVLTMCWNKKMLHYQILKQGDFWFIDNGPYLDSLEHVIEHYSKFSDGLQMLLTRPIPPAPKPPVPSFPQNLNRLTPTTLPTKHRRSRESSTVSEKKPSPLPSSLSLPRRLKPLPASPLGHPVNGHSASPFPLSLPCEKKTEKDFFIPYENIILEDTLGEGEFGSVYRGIYQTREGYEEPVAVKTLHKKYMLSNKDEFLQEAKVMMNLNHHCIVKLIGISRGESLLMIQELVPLGSMLMYLIKNASTIQPRSDLHLWASQIACGMHYLEEQRFVHRDLAARNILLASRNQAKICDFGLSRAMQGNQQNYTASQGGRWPIKWYAPESYNNGTFSSASDVWSFGVTLWEMFSFGQPPYGDMKGDEVINFVEGGSRLPRPDKCPFEVYQIMEQCWSYNARDRPKFEQLASFFIPQYTNMHDLILKTDIS</sequence>
<dbReference type="EC" id="2.7.10.2" evidence="11"/>
<dbReference type="GO" id="GO:0002009">
    <property type="term" value="P:morphogenesis of an epithelium"/>
    <property type="evidence" value="ECO:0007669"/>
    <property type="project" value="UniProtKB-ARBA"/>
</dbReference>
<dbReference type="InterPro" id="IPR011009">
    <property type="entry name" value="Kinase-like_dom_sf"/>
</dbReference>
<feature type="domain" description="SH2" evidence="13">
    <location>
        <begin position="11"/>
        <end position="105"/>
    </location>
</feature>
<keyword evidence="1" id="KW-0597">Phosphoprotein</keyword>
<feature type="compositionally biased region" description="Pro residues" evidence="12">
    <location>
        <begin position="384"/>
        <end position="395"/>
    </location>
</feature>
<feature type="binding site" evidence="10">
    <location>
        <position position="512"/>
    </location>
    <ligand>
        <name>ATP</name>
        <dbReference type="ChEBI" id="CHEBI:30616"/>
    </ligand>
</feature>
<dbReference type="PRINTS" id="PR00109">
    <property type="entry name" value="TYRKINASE"/>
</dbReference>
<dbReference type="SMART" id="SM00248">
    <property type="entry name" value="ANK"/>
    <property type="match status" value="4"/>
</dbReference>
<dbReference type="InterPro" id="IPR050198">
    <property type="entry name" value="Non-receptor_tyrosine_kinases"/>
</dbReference>
<evidence type="ECO:0000256" key="4">
    <source>
        <dbReference type="ARBA" id="ARBA00022777"/>
    </source>
</evidence>
<dbReference type="Gene3D" id="3.30.505.10">
    <property type="entry name" value="SH2 domain"/>
    <property type="match status" value="2"/>
</dbReference>
<dbReference type="GO" id="GO:0004715">
    <property type="term" value="F:non-membrane spanning protein tyrosine kinase activity"/>
    <property type="evidence" value="ECO:0007669"/>
    <property type="project" value="UniProtKB-EC"/>
</dbReference>
<gene>
    <name evidence="15" type="ORF">BEMITA_LOCUS2741</name>
</gene>
<evidence type="ECO:0000256" key="1">
    <source>
        <dbReference type="ARBA" id="ARBA00022553"/>
    </source>
</evidence>
<dbReference type="SUPFAM" id="SSF48403">
    <property type="entry name" value="Ankyrin repeat"/>
    <property type="match status" value="1"/>
</dbReference>
<dbReference type="FunFam" id="1.10.510.10:FF:000027">
    <property type="entry name" value="Receptor protein-tyrosine kinase"/>
    <property type="match status" value="1"/>
</dbReference>
<dbReference type="InterPro" id="IPR036860">
    <property type="entry name" value="SH2_dom_sf"/>
</dbReference>
<dbReference type="EMBL" id="OU963871">
    <property type="protein sequence ID" value="CAH0383280.1"/>
    <property type="molecule type" value="Genomic_DNA"/>
</dbReference>
<dbReference type="PROSITE" id="PS00109">
    <property type="entry name" value="PROTEIN_KINASE_TYR"/>
    <property type="match status" value="1"/>
</dbReference>
<evidence type="ECO:0000256" key="6">
    <source>
        <dbReference type="ARBA" id="ARBA00023137"/>
    </source>
</evidence>
<evidence type="ECO:0000256" key="5">
    <source>
        <dbReference type="ARBA" id="ARBA00022840"/>
    </source>
</evidence>
<dbReference type="GO" id="GO:0005524">
    <property type="term" value="F:ATP binding"/>
    <property type="evidence" value="ECO:0007669"/>
    <property type="project" value="UniProtKB-UniRule"/>
</dbReference>
<dbReference type="PRINTS" id="PR00401">
    <property type="entry name" value="SH2DOMAIN"/>
</dbReference>
<dbReference type="SUPFAM" id="SSF56112">
    <property type="entry name" value="Protein kinase-like (PK-like)"/>
    <property type="match status" value="1"/>
</dbReference>
<comment type="similarity">
    <text evidence="11">Belongs to the protein kinase superfamily. Tyr protein kinase family.</text>
</comment>
<evidence type="ECO:0000256" key="12">
    <source>
        <dbReference type="SAM" id="MobiDB-lite"/>
    </source>
</evidence>
<dbReference type="PROSITE" id="PS50088">
    <property type="entry name" value="ANK_REPEAT"/>
    <property type="match status" value="2"/>
</dbReference>
<evidence type="ECO:0000256" key="9">
    <source>
        <dbReference type="PROSITE-ProRule" id="PRU00191"/>
    </source>
</evidence>
<dbReference type="InterPro" id="IPR000980">
    <property type="entry name" value="SH2"/>
</dbReference>
<dbReference type="SMART" id="SM00219">
    <property type="entry name" value="TyrKc"/>
    <property type="match status" value="1"/>
</dbReference>
<evidence type="ECO:0000256" key="7">
    <source>
        <dbReference type="ARBA" id="ARBA00051245"/>
    </source>
</evidence>
<dbReference type="Gene3D" id="1.25.40.20">
    <property type="entry name" value="Ankyrin repeat-containing domain"/>
    <property type="match status" value="1"/>
</dbReference>
<evidence type="ECO:0000256" key="2">
    <source>
        <dbReference type="ARBA" id="ARBA00022679"/>
    </source>
</evidence>
<protein>
    <recommendedName>
        <fullName evidence="11">Tyrosine-protein kinase</fullName>
        <ecNumber evidence="11">2.7.10.2</ecNumber>
    </recommendedName>
</protein>
<dbReference type="PROSITE" id="PS00107">
    <property type="entry name" value="PROTEIN_KINASE_ATP"/>
    <property type="match status" value="1"/>
</dbReference>
<feature type="domain" description="Protein kinase" evidence="14">
    <location>
        <begin position="480"/>
        <end position="748"/>
    </location>
</feature>
<dbReference type="Proteomes" id="UP001152759">
    <property type="component" value="Chromosome 10"/>
</dbReference>
<dbReference type="Pfam" id="PF00017">
    <property type="entry name" value="SH2"/>
    <property type="match status" value="2"/>
</dbReference>
<name>A0A9P0EXH3_BEMTA</name>
<evidence type="ECO:0000256" key="8">
    <source>
        <dbReference type="PROSITE-ProRule" id="PRU00023"/>
    </source>
</evidence>
<dbReference type="InterPro" id="IPR017441">
    <property type="entry name" value="Protein_kinase_ATP_BS"/>
</dbReference>
<keyword evidence="4 11" id="KW-0418">Kinase</keyword>
<dbReference type="SMART" id="SM00252">
    <property type="entry name" value="SH2"/>
    <property type="match status" value="2"/>
</dbReference>
<feature type="domain" description="SH2" evidence="13">
    <location>
        <begin position="295"/>
        <end position="385"/>
    </location>
</feature>
<organism evidence="15 16">
    <name type="scientific">Bemisia tabaci</name>
    <name type="common">Sweetpotato whitefly</name>
    <name type="synonym">Aleurodes tabaci</name>
    <dbReference type="NCBI Taxonomy" id="7038"/>
    <lineage>
        <taxon>Eukaryota</taxon>
        <taxon>Metazoa</taxon>
        <taxon>Ecdysozoa</taxon>
        <taxon>Arthropoda</taxon>
        <taxon>Hexapoda</taxon>
        <taxon>Insecta</taxon>
        <taxon>Pterygota</taxon>
        <taxon>Neoptera</taxon>
        <taxon>Paraneoptera</taxon>
        <taxon>Hemiptera</taxon>
        <taxon>Sternorrhyncha</taxon>
        <taxon>Aleyrodoidea</taxon>
        <taxon>Aleyrodidae</taxon>
        <taxon>Aleyrodinae</taxon>
        <taxon>Bemisia</taxon>
    </lineage>
</organism>
<dbReference type="GO" id="GO:0071944">
    <property type="term" value="C:cell periphery"/>
    <property type="evidence" value="ECO:0007669"/>
    <property type="project" value="UniProtKB-ARBA"/>
</dbReference>
<dbReference type="SUPFAM" id="SSF55550">
    <property type="entry name" value="SH2 domain"/>
    <property type="match status" value="2"/>
</dbReference>
<accession>A0A9P0EXH3</accession>
<dbReference type="InterPro" id="IPR001245">
    <property type="entry name" value="Ser-Thr/Tyr_kinase_cat_dom"/>
</dbReference>